<feature type="chain" id="PRO_5042904885" evidence="10">
    <location>
        <begin position="23"/>
        <end position="617"/>
    </location>
</feature>
<comment type="subcellular location">
    <subcellularLocation>
        <location evidence="1">Membrane</location>
    </subcellularLocation>
</comment>
<evidence type="ECO:0000313" key="12">
    <source>
        <dbReference type="EMBL" id="KAK6913141.1"/>
    </source>
</evidence>
<evidence type="ECO:0000256" key="8">
    <source>
        <dbReference type="PROSITE-ProRule" id="PRU10141"/>
    </source>
</evidence>
<dbReference type="GO" id="GO:0004672">
    <property type="term" value="F:protein kinase activity"/>
    <property type="evidence" value="ECO:0007669"/>
    <property type="project" value="InterPro"/>
</dbReference>
<accession>A0AAN8YU69</accession>
<feature type="signal peptide" evidence="10">
    <location>
        <begin position="1"/>
        <end position="22"/>
    </location>
</feature>
<evidence type="ECO:0000256" key="10">
    <source>
        <dbReference type="SAM" id="SignalP"/>
    </source>
</evidence>
<evidence type="ECO:0000256" key="4">
    <source>
        <dbReference type="ARBA" id="ARBA00022729"/>
    </source>
</evidence>
<dbReference type="InterPro" id="IPR017441">
    <property type="entry name" value="Protein_kinase_ATP_BS"/>
</dbReference>
<reference evidence="12 13" key="1">
    <citation type="submission" date="2023-12" db="EMBL/GenBank/DDBJ databases">
        <title>A high-quality genome assembly for Dillenia turbinata (Dilleniales).</title>
        <authorList>
            <person name="Chanderbali A."/>
        </authorList>
    </citation>
    <scope>NUCLEOTIDE SEQUENCE [LARGE SCALE GENOMIC DNA]</scope>
    <source>
        <strain evidence="12">LSX21</strain>
        <tissue evidence="12">Leaf</tissue>
    </source>
</reference>
<organism evidence="12 13">
    <name type="scientific">Dillenia turbinata</name>
    <dbReference type="NCBI Taxonomy" id="194707"/>
    <lineage>
        <taxon>Eukaryota</taxon>
        <taxon>Viridiplantae</taxon>
        <taxon>Streptophyta</taxon>
        <taxon>Embryophyta</taxon>
        <taxon>Tracheophyta</taxon>
        <taxon>Spermatophyta</taxon>
        <taxon>Magnoliopsida</taxon>
        <taxon>eudicotyledons</taxon>
        <taxon>Gunneridae</taxon>
        <taxon>Pentapetalae</taxon>
        <taxon>Dilleniales</taxon>
        <taxon>Dilleniaceae</taxon>
        <taxon>Dillenia</taxon>
    </lineage>
</organism>
<keyword evidence="2" id="KW-0433">Leucine-rich repeat</keyword>
<dbReference type="PANTHER" id="PTHR48007:SF79">
    <property type="entry name" value="(WILD MALAYSIAN BANANA) HYPOTHETICAL PROTEIN"/>
    <property type="match status" value="1"/>
</dbReference>
<name>A0AAN8YU69_9MAGN</name>
<dbReference type="Pfam" id="PF00560">
    <property type="entry name" value="LRR_1"/>
    <property type="match status" value="2"/>
</dbReference>
<feature type="domain" description="Protein kinase" evidence="11">
    <location>
        <begin position="344"/>
        <end position="605"/>
    </location>
</feature>
<evidence type="ECO:0000259" key="11">
    <source>
        <dbReference type="PROSITE" id="PS50011"/>
    </source>
</evidence>
<dbReference type="PROSITE" id="PS00107">
    <property type="entry name" value="PROTEIN_KINASE_ATP"/>
    <property type="match status" value="1"/>
</dbReference>
<proteinExistence type="predicted"/>
<dbReference type="PROSITE" id="PS50011">
    <property type="entry name" value="PROTEIN_KINASE_DOM"/>
    <property type="match status" value="1"/>
</dbReference>
<evidence type="ECO:0000256" key="1">
    <source>
        <dbReference type="ARBA" id="ARBA00004370"/>
    </source>
</evidence>
<keyword evidence="8" id="KW-0547">Nucleotide-binding</keyword>
<keyword evidence="13" id="KW-1185">Reference proteome</keyword>
<feature type="transmembrane region" description="Helical" evidence="9">
    <location>
        <begin position="246"/>
        <end position="265"/>
    </location>
</feature>
<keyword evidence="12" id="KW-0808">Transferase</keyword>
<dbReference type="SUPFAM" id="SSF52058">
    <property type="entry name" value="L domain-like"/>
    <property type="match status" value="1"/>
</dbReference>
<gene>
    <name evidence="12" type="ORF">RJ641_022742</name>
</gene>
<protein>
    <submittedName>
        <fullName evidence="12">Protein kinase domain</fullName>
    </submittedName>
</protein>
<evidence type="ECO:0000256" key="9">
    <source>
        <dbReference type="SAM" id="Phobius"/>
    </source>
</evidence>
<dbReference type="InterPro" id="IPR046959">
    <property type="entry name" value="PRK1-6/SRF4-like"/>
</dbReference>
<evidence type="ECO:0000256" key="7">
    <source>
        <dbReference type="ARBA" id="ARBA00023136"/>
    </source>
</evidence>
<keyword evidence="8" id="KW-0067">ATP-binding</keyword>
<dbReference type="InterPro" id="IPR001611">
    <property type="entry name" value="Leu-rich_rpt"/>
</dbReference>
<sequence>MNRFPIWVLLLLFFSLLHLANSVDVDTRSILANFFGALSSNNGVSTPISGWNLTSDPCKDRWTGIFCDSKNTAVRKIYLDKMNLAGPLNVSICYVPSLAASLSVLSLINNNISGEIPEEIANCMHLTRLYLSGNQLSGKLPQSLARLNNLKGIGISDNKFTGELPDLARITGMEMFLAENNQLSGKIPNFEFSNFLLFNVSFNNFSGSIPRNGGKFSVSSFMGNPGLCGPPLPNKCPKKGPSTDDILMYSGYFILGLAFLLFVIVKIMKRKREEKEKIERVNKVAAVDISDNKLGPSSAEYKSGVSRSEISMTSVDADSAMVSTSLIVLTSPVINGLKFDDLLKAPAELLGRGKHGSLYKVICDNGMVLAVKRIKDWTISINEFKLRMQRLDQVKHPNVLPAIAFYCSRKEKLLVYEYLQNGSLFRLLHGTHMGVRFEWTSRLNIAATIAEALAFMHQELQEDGIAHGNLKSSNVLLNKNLEACITEYGLMADEESQSIPNNITGPESKANVMNPFKEDIYRLGVILLQLLTGKLVQNNEFDLAKWVHSVISEEWTVEVFDRSLVQEGASEERMLHLLQIAIKCTKSKPEERPSINQVAVMINSIKEDEERSVVLES</sequence>
<dbReference type="AlphaFoldDB" id="A0AAN8YU69"/>
<evidence type="ECO:0000256" key="3">
    <source>
        <dbReference type="ARBA" id="ARBA00022692"/>
    </source>
</evidence>
<dbReference type="Gene3D" id="3.30.200.20">
    <property type="entry name" value="Phosphorylase Kinase, domain 1"/>
    <property type="match status" value="1"/>
</dbReference>
<keyword evidence="12" id="KW-0418">Kinase</keyword>
<keyword evidence="3 9" id="KW-0812">Transmembrane</keyword>
<keyword evidence="7 9" id="KW-0472">Membrane</keyword>
<dbReference type="InterPro" id="IPR000719">
    <property type="entry name" value="Prot_kinase_dom"/>
</dbReference>
<evidence type="ECO:0000256" key="6">
    <source>
        <dbReference type="ARBA" id="ARBA00022989"/>
    </source>
</evidence>
<evidence type="ECO:0000256" key="2">
    <source>
        <dbReference type="ARBA" id="ARBA00022614"/>
    </source>
</evidence>
<dbReference type="GO" id="GO:0016020">
    <property type="term" value="C:membrane"/>
    <property type="evidence" value="ECO:0007669"/>
    <property type="project" value="UniProtKB-SubCell"/>
</dbReference>
<dbReference type="Pfam" id="PF00069">
    <property type="entry name" value="Pkinase"/>
    <property type="match status" value="1"/>
</dbReference>
<keyword evidence="6 9" id="KW-1133">Transmembrane helix</keyword>
<dbReference type="EMBL" id="JBAMMX010000027">
    <property type="protein sequence ID" value="KAK6913141.1"/>
    <property type="molecule type" value="Genomic_DNA"/>
</dbReference>
<dbReference type="GO" id="GO:0005524">
    <property type="term" value="F:ATP binding"/>
    <property type="evidence" value="ECO:0007669"/>
    <property type="project" value="UniProtKB-UniRule"/>
</dbReference>
<dbReference type="InterPro" id="IPR011009">
    <property type="entry name" value="Kinase-like_dom_sf"/>
</dbReference>
<keyword evidence="4 10" id="KW-0732">Signal</keyword>
<dbReference type="Gene3D" id="1.10.510.10">
    <property type="entry name" value="Transferase(Phosphotransferase) domain 1"/>
    <property type="match status" value="1"/>
</dbReference>
<comment type="caution">
    <text evidence="12">The sequence shown here is derived from an EMBL/GenBank/DDBJ whole genome shotgun (WGS) entry which is preliminary data.</text>
</comment>
<dbReference type="SUPFAM" id="SSF56112">
    <property type="entry name" value="Protein kinase-like (PK-like)"/>
    <property type="match status" value="1"/>
</dbReference>
<dbReference type="Gene3D" id="3.80.10.10">
    <property type="entry name" value="Ribonuclease Inhibitor"/>
    <property type="match status" value="2"/>
</dbReference>
<dbReference type="Pfam" id="PF08263">
    <property type="entry name" value="LRRNT_2"/>
    <property type="match status" value="1"/>
</dbReference>
<evidence type="ECO:0000256" key="5">
    <source>
        <dbReference type="ARBA" id="ARBA00022737"/>
    </source>
</evidence>
<keyword evidence="5" id="KW-0677">Repeat</keyword>
<evidence type="ECO:0000313" key="13">
    <source>
        <dbReference type="Proteomes" id="UP001370490"/>
    </source>
</evidence>
<dbReference type="FunFam" id="3.80.10.10:FF:000400">
    <property type="entry name" value="Nuclear pore complex protein NUP107"/>
    <property type="match status" value="1"/>
</dbReference>
<dbReference type="InterPro" id="IPR032675">
    <property type="entry name" value="LRR_dom_sf"/>
</dbReference>
<dbReference type="InterPro" id="IPR013210">
    <property type="entry name" value="LRR_N_plant-typ"/>
</dbReference>
<feature type="binding site" evidence="8">
    <location>
        <position position="372"/>
    </location>
    <ligand>
        <name>ATP</name>
        <dbReference type="ChEBI" id="CHEBI:30616"/>
    </ligand>
</feature>
<dbReference type="Proteomes" id="UP001370490">
    <property type="component" value="Unassembled WGS sequence"/>
</dbReference>
<dbReference type="PANTHER" id="PTHR48007">
    <property type="entry name" value="LEUCINE-RICH REPEAT RECEPTOR-LIKE PROTEIN KINASE PXC1"/>
    <property type="match status" value="1"/>
</dbReference>